<dbReference type="AlphaFoldDB" id="A0A3L6R2R7"/>
<protein>
    <submittedName>
        <fullName evidence="3">Uncharacterized protein</fullName>
    </submittedName>
</protein>
<feature type="region of interest" description="Disordered" evidence="1">
    <location>
        <begin position="1"/>
        <end position="22"/>
    </location>
</feature>
<keyword evidence="4" id="KW-1185">Reference proteome</keyword>
<dbReference type="PANTHER" id="PTHR33530">
    <property type="entry name" value="OS01G0147100 PROTEIN"/>
    <property type="match status" value="1"/>
</dbReference>
<organism evidence="3 4">
    <name type="scientific">Panicum miliaceum</name>
    <name type="common">Proso millet</name>
    <name type="synonym">Broomcorn millet</name>
    <dbReference type="NCBI Taxonomy" id="4540"/>
    <lineage>
        <taxon>Eukaryota</taxon>
        <taxon>Viridiplantae</taxon>
        <taxon>Streptophyta</taxon>
        <taxon>Embryophyta</taxon>
        <taxon>Tracheophyta</taxon>
        <taxon>Spermatophyta</taxon>
        <taxon>Magnoliopsida</taxon>
        <taxon>Liliopsida</taxon>
        <taxon>Poales</taxon>
        <taxon>Poaceae</taxon>
        <taxon>PACMAD clade</taxon>
        <taxon>Panicoideae</taxon>
        <taxon>Panicodae</taxon>
        <taxon>Paniceae</taxon>
        <taxon>Panicinae</taxon>
        <taxon>Panicum</taxon>
        <taxon>Panicum sect. Panicum</taxon>
    </lineage>
</organism>
<dbReference type="PANTHER" id="PTHR33530:SF4">
    <property type="entry name" value="OS01G0145800 PROTEIN"/>
    <property type="match status" value="1"/>
</dbReference>
<proteinExistence type="predicted"/>
<feature type="transmembrane region" description="Helical" evidence="2">
    <location>
        <begin position="21"/>
        <end position="40"/>
    </location>
</feature>
<feature type="transmembrane region" description="Helical" evidence="2">
    <location>
        <begin position="52"/>
        <end position="75"/>
    </location>
</feature>
<accession>A0A3L6R2R7</accession>
<gene>
    <name evidence="3" type="ORF">C2845_PM08G05410</name>
</gene>
<evidence type="ECO:0000256" key="2">
    <source>
        <dbReference type="SAM" id="Phobius"/>
    </source>
</evidence>
<sequence>MGSIRQPRQQEEDPNDGGAELGRAGLLGVVTCSMTITLAVREPPPGLDKNAYILAVAGAFFAGVAGVVAAVCLPNNPRVRRAAGRKLIMHASAEALAVAVGLSAASLLW</sequence>
<dbReference type="Pfam" id="PF12442">
    <property type="entry name" value="DUF3681"/>
    <property type="match status" value="1"/>
</dbReference>
<reference evidence="4" key="1">
    <citation type="journal article" date="2019" name="Nat. Commun.">
        <title>The genome of broomcorn millet.</title>
        <authorList>
            <person name="Zou C."/>
            <person name="Miki D."/>
            <person name="Li D."/>
            <person name="Tang Q."/>
            <person name="Xiao L."/>
            <person name="Rajput S."/>
            <person name="Deng P."/>
            <person name="Jia W."/>
            <person name="Huang R."/>
            <person name="Zhang M."/>
            <person name="Sun Y."/>
            <person name="Hu J."/>
            <person name="Fu X."/>
            <person name="Schnable P.S."/>
            <person name="Li F."/>
            <person name="Zhang H."/>
            <person name="Feng B."/>
            <person name="Zhu X."/>
            <person name="Liu R."/>
            <person name="Schnable J.C."/>
            <person name="Zhu J.-K."/>
            <person name="Zhang H."/>
        </authorList>
    </citation>
    <scope>NUCLEOTIDE SEQUENCE [LARGE SCALE GENOMIC DNA]</scope>
</reference>
<dbReference type="Proteomes" id="UP000275267">
    <property type="component" value="Unassembled WGS sequence"/>
</dbReference>
<keyword evidence="2" id="KW-0812">Transmembrane</keyword>
<evidence type="ECO:0000313" key="3">
    <source>
        <dbReference type="EMBL" id="RLM93782.1"/>
    </source>
</evidence>
<evidence type="ECO:0000256" key="1">
    <source>
        <dbReference type="SAM" id="MobiDB-lite"/>
    </source>
</evidence>
<comment type="caution">
    <text evidence="3">The sequence shown here is derived from an EMBL/GenBank/DDBJ whole genome shotgun (WGS) entry which is preliminary data.</text>
</comment>
<evidence type="ECO:0000313" key="4">
    <source>
        <dbReference type="Proteomes" id="UP000275267"/>
    </source>
</evidence>
<name>A0A3L6R2R7_PANMI</name>
<dbReference type="EMBL" id="PQIB02000010">
    <property type="protein sequence ID" value="RLM93782.1"/>
    <property type="molecule type" value="Genomic_DNA"/>
</dbReference>
<dbReference type="InterPro" id="IPR022149">
    <property type="entry name" value="DUF3681"/>
</dbReference>
<keyword evidence="2" id="KW-1133">Transmembrane helix</keyword>
<feature type="transmembrane region" description="Helical" evidence="2">
    <location>
        <begin position="87"/>
        <end position="108"/>
    </location>
</feature>
<keyword evidence="2" id="KW-0472">Membrane</keyword>